<organism evidence="2 3">
    <name type="scientific">Orbilia oligospora</name>
    <name type="common">Nematode-trapping fungus</name>
    <name type="synonym">Arthrobotrys oligospora</name>
    <dbReference type="NCBI Taxonomy" id="2813651"/>
    <lineage>
        <taxon>Eukaryota</taxon>
        <taxon>Fungi</taxon>
        <taxon>Dikarya</taxon>
        <taxon>Ascomycota</taxon>
        <taxon>Pezizomycotina</taxon>
        <taxon>Orbiliomycetes</taxon>
        <taxon>Orbiliales</taxon>
        <taxon>Orbiliaceae</taxon>
        <taxon>Orbilia</taxon>
    </lineage>
</organism>
<dbReference type="EMBL" id="JAABOE010000059">
    <property type="protein sequence ID" value="KAF3173577.1"/>
    <property type="molecule type" value="Genomic_DNA"/>
</dbReference>
<feature type="compositionally biased region" description="Basic residues" evidence="1">
    <location>
        <begin position="213"/>
        <end position="225"/>
    </location>
</feature>
<dbReference type="AlphaFoldDB" id="A0A7C8KMK0"/>
<name>A0A7C8KMK0_ORBOL</name>
<evidence type="ECO:0000313" key="3">
    <source>
        <dbReference type="Proteomes" id="UP000479691"/>
    </source>
</evidence>
<feature type="compositionally biased region" description="Low complexity" evidence="1">
    <location>
        <begin position="173"/>
        <end position="185"/>
    </location>
</feature>
<evidence type="ECO:0000256" key="1">
    <source>
        <dbReference type="SAM" id="MobiDB-lite"/>
    </source>
</evidence>
<sequence>MCNLLKKLSASCFCSADADSNSSESEVENTIILPHRRPAEPPKGILKNPAVGATEASGNGARAVGDKAAVKSAQKPNSHSKNPRVFRPDLENPPKDPYHRSGGDDESTLIIDPGSNFPASSAPAPEDSEDSENESSIGNILPEDLAGGHPLPIPSSNPKQFPKQLPAAGEEIPLQAPPQHQQLAPIVRPNTTTSPDATQSPAGAEPLTLPRANSHRSRHRSRPRNPRGPPNRHAPSTIDNDDEGGHHSLPRDTRRDCLMFLTREQASELYPGVDLVTSDDLAEYLRMLGVSVGPETEME</sequence>
<feature type="region of interest" description="Disordered" evidence="1">
    <location>
        <begin position="34"/>
        <end position="252"/>
    </location>
</feature>
<evidence type="ECO:0000313" key="2">
    <source>
        <dbReference type="EMBL" id="KAF3173577.1"/>
    </source>
</evidence>
<comment type="caution">
    <text evidence="2">The sequence shown here is derived from an EMBL/GenBank/DDBJ whole genome shotgun (WGS) entry which is preliminary data.</text>
</comment>
<feature type="compositionally biased region" description="Basic and acidic residues" evidence="1">
    <location>
        <begin position="86"/>
        <end position="103"/>
    </location>
</feature>
<accession>A0A7C8KMK0</accession>
<reference evidence="2 3" key="1">
    <citation type="submission" date="2019-06" db="EMBL/GenBank/DDBJ databases">
        <authorList>
            <person name="Palmer J.M."/>
        </authorList>
    </citation>
    <scope>NUCLEOTIDE SEQUENCE [LARGE SCALE GENOMIC DNA]</scope>
    <source>
        <strain evidence="2 3">TWF788</strain>
    </source>
</reference>
<feature type="compositionally biased region" description="Polar residues" evidence="1">
    <location>
        <begin position="189"/>
        <end position="201"/>
    </location>
</feature>
<proteinExistence type="predicted"/>
<dbReference type="Proteomes" id="UP000479691">
    <property type="component" value="Unassembled WGS sequence"/>
</dbReference>
<feature type="compositionally biased region" description="Basic and acidic residues" evidence="1">
    <location>
        <begin position="243"/>
        <end position="252"/>
    </location>
</feature>
<gene>
    <name evidence="2" type="ORF">TWF788_008951</name>
</gene>
<protein>
    <submittedName>
        <fullName evidence="2">Uncharacterized protein</fullName>
    </submittedName>
</protein>